<name>A0A2R6NTE0_9APHY</name>
<proteinExistence type="predicted"/>
<keyword evidence="3" id="KW-0812">Transmembrane</keyword>
<evidence type="ECO:0000256" key="6">
    <source>
        <dbReference type="SAM" id="MobiDB-lite"/>
    </source>
</evidence>
<gene>
    <name evidence="7" type="ORF">PHLCEN_2v8512</name>
</gene>
<dbReference type="AlphaFoldDB" id="A0A2R6NTE0"/>
<dbReference type="OrthoDB" id="2799400at2759"/>
<dbReference type="Proteomes" id="UP000186601">
    <property type="component" value="Unassembled WGS sequence"/>
</dbReference>
<evidence type="ECO:0000256" key="5">
    <source>
        <dbReference type="ARBA" id="ARBA00023136"/>
    </source>
</evidence>
<feature type="compositionally biased region" description="Polar residues" evidence="6">
    <location>
        <begin position="17"/>
        <end position="26"/>
    </location>
</feature>
<keyword evidence="4" id="KW-1133">Transmembrane helix</keyword>
<evidence type="ECO:0000313" key="8">
    <source>
        <dbReference type="Proteomes" id="UP000186601"/>
    </source>
</evidence>
<comment type="caution">
    <text evidence="7">The sequence shown here is derived from an EMBL/GenBank/DDBJ whole genome shotgun (WGS) entry which is preliminary data.</text>
</comment>
<dbReference type="EMBL" id="MLYV02000849">
    <property type="protein sequence ID" value="PSR76338.1"/>
    <property type="molecule type" value="Genomic_DNA"/>
</dbReference>
<keyword evidence="8" id="KW-1185">Reference proteome</keyword>
<sequence length="179" mass="19197">MAQPATTDHGSPLSPVLESQNSSIQRIDSPKETPRPPKKGLDFWMVFVAVSTALPTIIHDLHGEDFIWVASAYNLASTALLPASGGVAEPRLIPHHRTWSCAASIGPLVGGALAQGGQWRWLFCKALPSLAYTAVDVIITSPDLNLPVTGLAAVLVFACLKLRTPPGTLREKLGRMDWV</sequence>
<feature type="region of interest" description="Disordered" evidence="6">
    <location>
        <begin position="1"/>
        <end position="36"/>
    </location>
</feature>
<dbReference type="GO" id="GO:0022857">
    <property type="term" value="F:transmembrane transporter activity"/>
    <property type="evidence" value="ECO:0007669"/>
    <property type="project" value="TreeGrafter"/>
</dbReference>
<dbReference type="PANTHER" id="PTHR23501:SF191">
    <property type="entry name" value="VACUOLAR BASIC AMINO ACID TRANSPORTER 4"/>
    <property type="match status" value="1"/>
</dbReference>
<evidence type="ECO:0008006" key="9">
    <source>
        <dbReference type="Google" id="ProtNLM"/>
    </source>
</evidence>
<evidence type="ECO:0000256" key="4">
    <source>
        <dbReference type="ARBA" id="ARBA00022989"/>
    </source>
</evidence>
<dbReference type="PANTHER" id="PTHR23501">
    <property type="entry name" value="MAJOR FACILITATOR SUPERFAMILY"/>
    <property type="match status" value="1"/>
</dbReference>
<dbReference type="GO" id="GO:0012505">
    <property type="term" value="C:endomembrane system"/>
    <property type="evidence" value="ECO:0007669"/>
    <property type="project" value="UniProtKB-SubCell"/>
</dbReference>
<evidence type="ECO:0000313" key="7">
    <source>
        <dbReference type="EMBL" id="PSR76338.1"/>
    </source>
</evidence>
<reference evidence="7 8" key="1">
    <citation type="submission" date="2018-02" db="EMBL/GenBank/DDBJ databases">
        <title>Genome sequence of the basidiomycete white-rot fungus Phlebia centrifuga.</title>
        <authorList>
            <person name="Granchi Z."/>
            <person name="Peng M."/>
            <person name="de Vries R.P."/>
            <person name="Hilden K."/>
            <person name="Makela M.R."/>
            <person name="Grigoriev I."/>
            <person name="Riley R."/>
        </authorList>
    </citation>
    <scope>NUCLEOTIDE SEQUENCE [LARGE SCALE GENOMIC DNA]</scope>
    <source>
        <strain evidence="7 8">FBCC195</strain>
    </source>
</reference>
<dbReference type="GO" id="GO:0005886">
    <property type="term" value="C:plasma membrane"/>
    <property type="evidence" value="ECO:0007669"/>
    <property type="project" value="TreeGrafter"/>
</dbReference>
<evidence type="ECO:0000256" key="2">
    <source>
        <dbReference type="ARBA" id="ARBA00022448"/>
    </source>
</evidence>
<evidence type="ECO:0000256" key="1">
    <source>
        <dbReference type="ARBA" id="ARBA00004127"/>
    </source>
</evidence>
<keyword evidence="5" id="KW-0472">Membrane</keyword>
<comment type="subcellular location">
    <subcellularLocation>
        <location evidence="1">Endomembrane system</location>
        <topology evidence="1">Multi-pass membrane protein</topology>
    </subcellularLocation>
</comment>
<protein>
    <recommendedName>
        <fullName evidence="9">Major facilitator superfamily (MFS) profile domain-containing protein</fullName>
    </recommendedName>
</protein>
<accession>A0A2R6NTE0</accession>
<evidence type="ECO:0000256" key="3">
    <source>
        <dbReference type="ARBA" id="ARBA00022692"/>
    </source>
</evidence>
<keyword evidence="2" id="KW-0813">Transport</keyword>
<organism evidence="7 8">
    <name type="scientific">Hermanssonia centrifuga</name>
    <dbReference type="NCBI Taxonomy" id="98765"/>
    <lineage>
        <taxon>Eukaryota</taxon>
        <taxon>Fungi</taxon>
        <taxon>Dikarya</taxon>
        <taxon>Basidiomycota</taxon>
        <taxon>Agaricomycotina</taxon>
        <taxon>Agaricomycetes</taxon>
        <taxon>Polyporales</taxon>
        <taxon>Meruliaceae</taxon>
        <taxon>Hermanssonia</taxon>
    </lineage>
</organism>